<proteinExistence type="predicted"/>
<name>A0A6A6EYC4_9PEZI</name>
<evidence type="ECO:0000313" key="2">
    <source>
        <dbReference type="Proteomes" id="UP000799539"/>
    </source>
</evidence>
<gene>
    <name evidence="1" type="ORF">CERZMDRAFT_91931</name>
</gene>
<dbReference type="OrthoDB" id="6133115at2759"/>
<sequence length="84" mass="9187">MTYTAKRYETLKRLGVEQLPPLSACSSNESDTTDQMFATVDPLTATMPIRERPVPGRRCPNCAARGATVWVIPGKRCPSCGTEV</sequence>
<dbReference type="AlphaFoldDB" id="A0A6A6EYC4"/>
<organism evidence="1 2">
    <name type="scientific">Cercospora zeae-maydis SCOH1-5</name>
    <dbReference type="NCBI Taxonomy" id="717836"/>
    <lineage>
        <taxon>Eukaryota</taxon>
        <taxon>Fungi</taxon>
        <taxon>Dikarya</taxon>
        <taxon>Ascomycota</taxon>
        <taxon>Pezizomycotina</taxon>
        <taxon>Dothideomycetes</taxon>
        <taxon>Dothideomycetidae</taxon>
        <taxon>Mycosphaerellales</taxon>
        <taxon>Mycosphaerellaceae</taxon>
        <taxon>Cercospora</taxon>
    </lineage>
</organism>
<dbReference type="EMBL" id="ML992713">
    <property type="protein sequence ID" value="KAF2206715.1"/>
    <property type="molecule type" value="Genomic_DNA"/>
</dbReference>
<evidence type="ECO:0000313" key="1">
    <source>
        <dbReference type="EMBL" id="KAF2206715.1"/>
    </source>
</evidence>
<keyword evidence="2" id="KW-1185">Reference proteome</keyword>
<protein>
    <submittedName>
        <fullName evidence="1">Uncharacterized protein</fullName>
    </submittedName>
</protein>
<reference evidence="1" key="1">
    <citation type="journal article" date="2020" name="Stud. Mycol.">
        <title>101 Dothideomycetes genomes: a test case for predicting lifestyles and emergence of pathogens.</title>
        <authorList>
            <person name="Haridas S."/>
            <person name="Albert R."/>
            <person name="Binder M."/>
            <person name="Bloem J."/>
            <person name="Labutti K."/>
            <person name="Salamov A."/>
            <person name="Andreopoulos B."/>
            <person name="Baker S."/>
            <person name="Barry K."/>
            <person name="Bills G."/>
            <person name="Bluhm B."/>
            <person name="Cannon C."/>
            <person name="Castanera R."/>
            <person name="Culley D."/>
            <person name="Daum C."/>
            <person name="Ezra D."/>
            <person name="Gonzalez J."/>
            <person name="Henrissat B."/>
            <person name="Kuo A."/>
            <person name="Liang C."/>
            <person name="Lipzen A."/>
            <person name="Lutzoni F."/>
            <person name="Magnuson J."/>
            <person name="Mondo S."/>
            <person name="Nolan M."/>
            <person name="Ohm R."/>
            <person name="Pangilinan J."/>
            <person name="Park H.-J."/>
            <person name="Ramirez L."/>
            <person name="Alfaro M."/>
            <person name="Sun H."/>
            <person name="Tritt A."/>
            <person name="Yoshinaga Y."/>
            <person name="Zwiers L.-H."/>
            <person name="Turgeon B."/>
            <person name="Goodwin S."/>
            <person name="Spatafora J."/>
            <person name="Crous P."/>
            <person name="Grigoriev I."/>
        </authorList>
    </citation>
    <scope>NUCLEOTIDE SEQUENCE</scope>
    <source>
        <strain evidence="1">SCOH1-5</strain>
    </source>
</reference>
<dbReference type="Proteomes" id="UP000799539">
    <property type="component" value="Unassembled WGS sequence"/>
</dbReference>
<accession>A0A6A6EYC4</accession>